<gene>
    <name evidence="7" type="ORF">THASP1DRAFT_28663</name>
</gene>
<keyword evidence="2" id="KW-0813">Transport</keyword>
<evidence type="ECO:0000256" key="1">
    <source>
        <dbReference type="ARBA" id="ARBA00004141"/>
    </source>
</evidence>
<evidence type="ECO:0000256" key="5">
    <source>
        <dbReference type="ARBA" id="ARBA00023136"/>
    </source>
</evidence>
<evidence type="ECO:0000256" key="4">
    <source>
        <dbReference type="ARBA" id="ARBA00022989"/>
    </source>
</evidence>
<evidence type="ECO:0000313" key="8">
    <source>
        <dbReference type="Proteomes" id="UP000271241"/>
    </source>
</evidence>
<proteinExistence type="predicted"/>
<feature type="non-terminal residue" evidence="7">
    <location>
        <position position="277"/>
    </location>
</feature>
<dbReference type="PANTHER" id="PTHR43243">
    <property type="entry name" value="INNER MEMBRANE TRANSPORTER YGJI-RELATED"/>
    <property type="match status" value="1"/>
</dbReference>
<keyword evidence="4 6" id="KW-1133">Transmembrane helix</keyword>
<dbReference type="PANTHER" id="PTHR43243:SF4">
    <property type="entry name" value="CATIONIC AMINO ACID TRANSPORTER 4"/>
    <property type="match status" value="1"/>
</dbReference>
<reference evidence="8" key="1">
    <citation type="journal article" date="2018" name="Nat. Microbiol.">
        <title>Leveraging single-cell genomics to expand the fungal tree of life.</title>
        <authorList>
            <person name="Ahrendt S.R."/>
            <person name="Quandt C.A."/>
            <person name="Ciobanu D."/>
            <person name="Clum A."/>
            <person name="Salamov A."/>
            <person name="Andreopoulos B."/>
            <person name="Cheng J.F."/>
            <person name="Woyke T."/>
            <person name="Pelin A."/>
            <person name="Henrissat B."/>
            <person name="Reynolds N.K."/>
            <person name="Benny G.L."/>
            <person name="Smith M.E."/>
            <person name="James T.Y."/>
            <person name="Grigoriev I.V."/>
        </authorList>
    </citation>
    <scope>NUCLEOTIDE SEQUENCE [LARGE SCALE GENOMIC DNA]</scope>
    <source>
        <strain evidence="8">RSA 1356</strain>
    </source>
</reference>
<keyword evidence="8" id="KW-1185">Reference proteome</keyword>
<dbReference type="OrthoDB" id="5982228at2759"/>
<keyword evidence="3 6" id="KW-0812">Transmembrane</keyword>
<dbReference type="GO" id="GO:0015171">
    <property type="term" value="F:amino acid transmembrane transporter activity"/>
    <property type="evidence" value="ECO:0007669"/>
    <property type="project" value="TreeGrafter"/>
</dbReference>
<dbReference type="EMBL" id="KZ992505">
    <property type="protein sequence ID" value="RKP09561.1"/>
    <property type="molecule type" value="Genomic_DNA"/>
</dbReference>
<feature type="transmembrane region" description="Helical" evidence="6">
    <location>
        <begin position="69"/>
        <end position="89"/>
    </location>
</feature>
<protein>
    <submittedName>
        <fullName evidence="7">Amino acid/polyamine transporter I</fullName>
    </submittedName>
</protein>
<evidence type="ECO:0000313" key="7">
    <source>
        <dbReference type="EMBL" id="RKP09561.1"/>
    </source>
</evidence>
<feature type="transmembrane region" description="Helical" evidence="6">
    <location>
        <begin position="176"/>
        <end position="195"/>
    </location>
</feature>
<comment type="subcellular location">
    <subcellularLocation>
        <location evidence="1">Membrane</location>
        <topology evidence="1">Multi-pass membrane protein</topology>
    </subcellularLocation>
</comment>
<feature type="transmembrane region" description="Helical" evidence="6">
    <location>
        <begin position="207"/>
        <end position="225"/>
    </location>
</feature>
<accession>A0A4P9XVD5</accession>
<dbReference type="Proteomes" id="UP000271241">
    <property type="component" value="Unassembled WGS sequence"/>
</dbReference>
<dbReference type="STRING" id="78915.A0A4P9XVD5"/>
<sequence>MPFTERLRRFGRQLLTIKGMDVLQAQAGDNQLNRTLGPFQLTAVGIGAIIGTGIFVLTGTAAAKFAGPGVVLSFAIAGLAACFAAMSYAELASMIPVAGSAYTYTYATMGEFAAWIIGWDLILEYLVGSATVSVGWSRYTVKFIEHIFSTKFPTHWTQAPVIFDEKEQVFKVTGDYINLPAIVIVLAITALLVVGIRASTRVNTVAVFIKIFAILLFIFACCGFVDSDNYTPFVPENQGGSKYGAMGVFTGATTVFFAYIGFDAVANTAQESWTQAR</sequence>
<evidence type="ECO:0000256" key="3">
    <source>
        <dbReference type="ARBA" id="ARBA00022692"/>
    </source>
</evidence>
<name>A0A4P9XVD5_9FUNG</name>
<dbReference type="AlphaFoldDB" id="A0A4P9XVD5"/>
<dbReference type="InterPro" id="IPR002293">
    <property type="entry name" value="AA/rel_permease1"/>
</dbReference>
<dbReference type="GO" id="GO:0016020">
    <property type="term" value="C:membrane"/>
    <property type="evidence" value="ECO:0007669"/>
    <property type="project" value="UniProtKB-SubCell"/>
</dbReference>
<feature type="transmembrane region" description="Helical" evidence="6">
    <location>
        <begin position="41"/>
        <end position="63"/>
    </location>
</feature>
<organism evidence="7 8">
    <name type="scientific">Thamnocephalis sphaerospora</name>
    <dbReference type="NCBI Taxonomy" id="78915"/>
    <lineage>
        <taxon>Eukaryota</taxon>
        <taxon>Fungi</taxon>
        <taxon>Fungi incertae sedis</taxon>
        <taxon>Zoopagomycota</taxon>
        <taxon>Zoopagomycotina</taxon>
        <taxon>Zoopagomycetes</taxon>
        <taxon>Zoopagales</taxon>
        <taxon>Sigmoideomycetaceae</taxon>
        <taxon>Thamnocephalis</taxon>
    </lineage>
</organism>
<evidence type="ECO:0000256" key="6">
    <source>
        <dbReference type="SAM" id="Phobius"/>
    </source>
</evidence>
<evidence type="ECO:0000256" key="2">
    <source>
        <dbReference type="ARBA" id="ARBA00022448"/>
    </source>
</evidence>
<dbReference type="Pfam" id="PF13520">
    <property type="entry name" value="AA_permease_2"/>
    <property type="match status" value="1"/>
</dbReference>
<dbReference type="Gene3D" id="1.20.1740.10">
    <property type="entry name" value="Amino acid/polyamine transporter I"/>
    <property type="match status" value="1"/>
</dbReference>
<feature type="transmembrane region" description="Helical" evidence="6">
    <location>
        <begin position="245"/>
        <end position="262"/>
    </location>
</feature>
<keyword evidence="5 6" id="KW-0472">Membrane</keyword>